<keyword evidence="3" id="KW-1185">Reference proteome</keyword>
<accession>A0A6A6PTU1</accession>
<feature type="chain" id="PRO_5025328224" evidence="1">
    <location>
        <begin position="18"/>
        <end position="284"/>
    </location>
</feature>
<dbReference type="AlphaFoldDB" id="A0A6A6PTU1"/>
<feature type="signal peptide" evidence="1">
    <location>
        <begin position="1"/>
        <end position="17"/>
    </location>
</feature>
<evidence type="ECO:0000313" key="3">
    <source>
        <dbReference type="Proteomes" id="UP000799767"/>
    </source>
</evidence>
<proteinExistence type="predicted"/>
<dbReference type="RefSeq" id="XP_033589895.1">
    <property type="nucleotide sequence ID" value="XM_033729567.1"/>
</dbReference>
<organism evidence="2 3">
    <name type="scientific">Neohortaea acidophila</name>
    <dbReference type="NCBI Taxonomy" id="245834"/>
    <lineage>
        <taxon>Eukaryota</taxon>
        <taxon>Fungi</taxon>
        <taxon>Dikarya</taxon>
        <taxon>Ascomycota</taxon>
        <taxon>Pezizomycotina</taxon>
        <taxon>Dothideomycetes</taxon>
        <taxon>Dothideomycetidae</taxon>
        <taxon>Mycosphaerellales</taxon>
        <taxon>Teratosphaeriaceae</taxon>
        <taxon>Neohortaea</taxon>
    </lineage>
</organism>
<dbReference type="GeneID" id="54470569"/>
<keyword evidence="1" id="KW-0732">Signal</keyword>
<gene>
    <name evidence="2" type="ORF">BDY17DRAFT_145768</name>
</gene>
<evidence type="ECO:0000313" key="2">
    <source>
        <dbReference type="EMBL" id="KAF2483325.1"/>
    </source>
</evidence>
<protein>
    <submittedName>
        <fullName evidence="2">Uncharacterized protein</fullName>
    </submittedName>
</protein>
<name>A0A6A6PTU1_9PEZI</name>
<sequence>MRAAAFAWLALVGAAFAGPADVKAKSKCTKTVKSTTTLTLVGKTVTVTATKNAKLTTTVGAPGFTPVQSSLPGAIYQGSGGSDPVQKRDILDSEGLLVAAEALSPREEQAAKAGSCVTSTSTITALVTAPPTTSTTTKKHYTSTTTLYAACASNNLVDYYNPTQLVFVNGASPTTSQPTGGTFANVTSAYDCCVEALLAGQNGAIWGYSPSNHGCAYVNSTTCSQSTNTFYLITANSEQSEQAVFGNLPCGAFNAVSSSSVPPTSAATPAVQRLRKEDSLLGVA</sequence>
<dbReference type="EMBL" id="MU001635">
    <property type="protein sequence ID" value="KAF2483325.1"/>
    <property type="molecule type" value="Genomic_DNA"/>
</dbReference>
<dbReference type="OrthoDB" id="5430961at2759"/>
<evidence type="ECO:0000256" key="1">
    <source>
        <dbReference type="SAM" id="SignalP"/>
    </source>
</evidence>
<reference evidence="2" key="1">
    <citation type="journal article" date="2020" name="Stud. Mycol.">
        <title>101 Dothideomycetes genomes: a test case for predicting lifestyles and emergence of pathogens.</title>
        <authorList>
            <person name="Haridas S."/>
            <person name="Albert R."/>
            <person name="Binder M."/>
            <person name="Bloem J."/>
            <person name="Labutti K."/>
            <person name="Salamov A."/>
            <person name="Andreopoulos B."/>
            <person name="Baker S."/>
            <person name="Barry K."/>
            <person name="Bills G."/>
            <person name="Bluhm B."/>
            <person name="Cannon C."/>
            <person name="Castanera R."/>
            <person name="Culley D."/>
            <person name="Daum C."/>
            <person name="Ezra D."/>
            <person name="Gonzalez J."/>
            <person name="Henrissat B."/>
            <person name="Kuo A."/>
            <person name="Liang C."/>
            <person name="Lipzen A."/>
            <person name="Lutzoni F."/>
            <person name="Magnuson J."/>
            <person name="Mondo S."/>
            <person name="Nolan M."/>
            <person name="Ohm R."/>
            <person name="Pangilinan J."/>
            <person name="Park H.-J."/>
            <person name="Ramirez L."/>
            <person name="Alfaro M."/>
            <person name="Sun H."/>
            <person name="Tritt A."/>
            <person name="Yoshinaga Y."/>
            <person name="Zwiers L.-H."/>
            <person name="Turgeon B."/>
            <person name="Goodwin S."/>
            <person name="Spatafora J."/>
            <person name="Crous P."/>
            <person name="Grigoriev I."/>
        </authorList>
    </citation>
    <scope>NUCLEOTIDE SEQUENCE</scope>
    <source>
        <strain evidence="2">CBS 113389</strain>
    </source>
</reference>
<dbReference type="Proteomes" id="UP000799767">
    <property type="component" value="Unassembled WGS sequence"/>
</dbReference>